<keyword evidence="3" id="KW-0804">Transcription</keyword>
<dbReference type="InterPro" id="IPR001647">
    <property type="entry name" value="HTH_TetR"/>
</dbReference>
<keyword evidence="7" id="KW-1185">Reference proteome</keyword>
<feature type="DNA-binding region" description="H-T-H motif" evidence="4">
    <location>
        <begin position="33"/>
        <end position="52"/>
    </location>
</feature>
<dbReference type="GO" id="GO:0003677">
    <property type="term" value="F:DNA binding"/>
    <property type="evidence" value="ECO:0007669"/>
    <property type="project" value="UniProtKB-UniRule"/>
</dbReference>
<evidence type="ECO:0000256" key="2">
    <source>
        <dbReference type="ARBA" id="ARBA00023125"/>
    </source>
</evidence>
<dbReference type="SUPFAM" id="SSF46689">
    <property type="entry name" value="Homeodomain-like"/>
    <property type="match status" value="1"/>
</dbReference>
<keyword evidence="1" id="KW-0805">Transcription regulation</keyword>
<evidence type="ECO:0000256" key="1">
    <source>
        <dbReference type="ARBA" id="ARBA00023015"/>
    </source>
</evidence>
<reference evidence="6 7" key="1">
    <citation type="submission" date="2016-05" db="EMBL/GenBank/DDBJ databases">
        <title>Single-cell genome of chain-forming Candidatus Thiomargarita nelsonii and comparison to other large sulfur-oxidizing bacteria.</title>
        <authorList>
            <person name="Winkel M."/>
            <person name="Salman V."/>
            <person name="Woyke T."/>
            <person name="Schulz-Vogt H."/>
            <person name="Richter M."/>
            <person name="Flood B."/>
            <person name="Bailey J."/>
            <person name="Amann R."/>
            <person name="Mussmann M."/>
        </authorList>
    </citation>
    <scope>NUCLEOTIDE SEQUENCE [LARGE SCALE GENOMIC DNA]</scope>
    <source>
        <strain evidence="6 7">THI036</strain>
    </source>
</reference>
<dbReference type="InterPro" id="IPR025996">
    <property type="entry name" value="MT1864/Rv1816-like_C"/>
</dbReference>
<dbReference type="PROSITE" id="PS50977">
    <property type="entry name" value="HTH_TETR_2"/>
    <property type="match status" value="1"/>
</dbReference>
<dbReference type="Proteomes" id="UP000076962">
    <property type="component" value="Unassembled WGS sequence"/>
</dbReference>
<evidence type="ECO:0000313" key="7">
    <source>
        <dbReference type="Proteomes" id="UP000076962"/>
    </source>
</evidence>
<name>A0A176S121_9GAMM</name>
<sequence>MGRRNDHSRQEIREMALQVAEKIVAKEGLQGLNARKIASAIGYSVGSLYIVFENLDDLILQVNARSLDQLYTVISKTEQQCRQPDACLLALGQAYLEFAMEQPQRWRTVFEYQRTKDAEIPSWYRKKIFRLFKLVEKPLLEFMPTLEPHLCAQTARALWGGVHGICILALTGRLEIVGADSVQNLMELLITNYLAGLKNVQGTPCTPEEGTTQECKA</sequence>
<comment type="caution">
    <text evidence="6">The sequence shown here is derived from an EMBL/GenBank/DDBJ whole genome shotgun (WGS) entry which is preliminary data.</text>
</comment>
<dbReference type="SUPFAM" id="SSF48498">
    <property type="entry name" value="Tetracyclin repressor-like, C-terminal domain"/>
    <property type="match status" value="1"/>
</dbReference>
<dbReference type="InterPro" id="IPR036271">
    <property type="entry name" value="Tet_transcr_reg_TetR-rel_C_sf"/>
</dbReference>
<evidence type="ECO:0000256" key="4">
    <source>
        <dbReference type="PROSITE-ProRule" id="PRU00335"/>
    </source>
</evidence>
<dbReference type="AlphaFoldDB" id="A0A176S121"/>
<dbReference type="EMBL" id="LUTY01001511">
    <property type="protein sequence ID" value="OAD21608.1"/>
    <property type="molecule type" value="Genomic_DNA"/>
</dbReference>
<dbReference type="Gene3D" id="1.10.357.10">
    <property type="entry name" value="Tetracycline Repressor, domain 2"/>
    <property type="match status" value="1"/>
</dbReference>
<dbReference type="InterPro" id="IPR009057">
    <property type="entry name" value="Homeodomain-like_sf"/>
</dbReference>
<organism evidence="6 7">
    <name type="scientific">Candidatus Thiomargarita nelsonii</name>
    <dbReference type="NCBI Taxonomy" id="1003181"/>
    <lineage>
        <taxon>Bacteria</taxon>
        <taxon>Pseudomonadati</taxon>
        <taxon>Pseudomonadota</taxon>
        <taxon>Gammaproteobacteria</taxon>
        <taxon>Thiotrichales</taxon>
        <taxon>Thiotrichaceae</taxon>
        <taxon>Thiomargarita</taxon>
    </lineage>
</organism>
<dbReference type="Pfam" id="PF13305">
    <property type="entry name" value="TetR_C_33"/>
    <property type="match status" value="1"/>
</dbReference>
<keyword evidence="2 4" id="KW-0238">DNA-binding</keyword>
<evidence type="ECO:0000259" key="5">
    <source>
        <dbReference type="PROSITE" id="PS50977"/>
    </source>
</evidence>
<evidence type="ECO:0000256" key="3">
    <source>
        <dbReference type="ARBA" id="ARBA00023163"/>
    </source>
</evidence>
<protein>
    <submittedName>
        <fullName evidence="6">Transcriptional regulator, TetR family protein</fullName>
    </submittedName>
</protein>
<feature type="domain" description="HTH tetR-type" evidence="5">
    <location>
        <begin position="10"/>
        <end position="70"/>
    </location>
</feature>
<dbReference type="Pfam" id="PF00440">
    <property type="entry name" value="TetR_N"/>
    <property type="match status" value="1"/>
</dbReference>
<accession>A0A176S121</accession>
<evidence type="ECO:0000313" key="6">
    <source>
        <dbReference type="EMBL" id="OAD21608.1"/>
    </source>
</evidence>
<gene>
    <name evidence="6" type="ORF">THIOM_002618</name>
</gene>
<proteinExistence type="predicted"/>